<organism evidence="4 5">
    <name type="scientific">Solea senegalensis</name>
    <name type="common">Senegalese sole</name>
    <dbReference type="NCBI Taxonomy" id="28829"/>
    <lineage>
        <taxon>Eukaryota</taxon>
        <taxon>Metazoa</taxon>
        <taxon>Chordata</taxon>
        <taxon>Craniata</taxon>
        <taxon>Vertebrata</taxon>
        <taxon>Euteleostomi</taxon>
        <taxon>Actinopterygii</taxon>
        <taxon>Neopterygii</taxon>
        <taxon>Teleostei</taxon>
        <taxon>Neoteleostei</taxon>
        <taxon>Acanthomorphata</taxon>
        <taxon>Carangaria</taxon>
        <taxon>Pleuronectiformes</taxon>
        <taxon>Pleuronectoidei</taxon>
        <taxon>Soleidae</taxon>
        <taxon>Solea</taxon>
    </lineage>
</organism>
<dbReference type="InterPro" id="IPR006624">
    <property type="entry name" value="Beta-propeller_rpt_TECPR"/>
</dbReference>
<keyword evidence="1" id="KW-0430">Lectin</keyword>
<dbReference type="Pfam" id="PF19193">
    <property type="entry name" value="Tectonin"/>
    <property type="match status" value="1"/>
</dbReference>
<evidence type="ECO:0000256" key="2">
    <source>
        <dbReference type="ARBA" id="ARBA00038331"/>
    </source>
</evidence>
<comment type="similarity">
    <text evidence="2">Belongs to the tectonin family.</text>
</comment>
<dbReference type="EMBL" id="JAGKHQ010000015">
    <property type="protein sequence ID" value="KAG7498142.1"/>
    <property type="molecule type" value="Genomic_DNA"/>
</dbReference>
<reference evidence="4 5" key="1">
    <citation type="journal article" date="2021" name="Sci. Rep.">
        <title>Chromosome anchoring in Senegalese sole (Solea senegalensis) reveals sex-associated markers and genome rearrangements in flatfish.</title>
        <authorList>
            <person name="Guerrero-Cozar I."/>
            <person name="Gomez-Garrido J."/>
            <person name="Berbel C."/>
            <person name="Martinez-Blanch J.F."/>
            <person name="Alioto T."/>
            <person name="Claros M.G."/>
            <person name="Gagnaire P.A."/>
            <person name="Manchado M."/>
        </authorList>
    </citation>
    <scope>NUCLEOTIDE SEQUENCE [LARGE SCALE GENOMIC DNA]</scope>
    <source>
        <strain evidence="4">Sse05_10M</strain>
    </source>
</reference>
<evidence type="ECO:0000313" key="4">
    <source>
        <dbReference type="EMBL" id="KAG7498142.1"/>
    </source>
</evidence>
<evidence type="ECO:0008006" key="6">
    <source>
        <dbReference type="Google" id="ProtNLM"/>
    </source>
</evidence>
<dbReference type="SMART" id="SM00706">
    <property type="entry name" value="TECPR"/>
    <property type="match status" value="5"/>
</dbReference>
<dbReference type="AlphaFoldDB" id="A0AAV6QYC6"/>
<dbReference type="Proteomes" id="UP000693946">
    <property type="component" value="Linkage Group LG3"/>
</dbReference>
<proteinExistence type="inferred from homology"/>
<name>A0AAV6QYC6_SOLSE</name>
<evidence type="ECO:0000313" key="5">
    <source>
        <dbReference type="Proteomes" id="UP000693946"/>
    </source>
</evidence>
<gene>
    <name evidence="4" type="ORF">JOB18_049993</name>
</gene>
<sequence>MKAIAGCLLLVLCSAVECSWATWECKEAPRLYSIRQIDAGMGQVVAATKYGRPYQLSGRYWYSLGLSRLKHVSVGPAGAWGCDSSNKVYKLVGGNWKVVNGQTLQQVDAGGDGQVVGIAPTTNDTYCQTAKYAGSYYGEGTLAWTGLTKSLVYVSCGKMYGCWGLDTKNRTFVAKKVNSTTCVTEGWTLVDGPAMQMIEVSTDGEVFGVTSDGKVFQRLGITDSLREGSGWVKIPMCMPISHLTYDLNHLWVVTTSGWLLQCTQEEAAPPAPPA</sequence>
<keyword evidence="5" id="KW-1185">Reference proteome</keyword>
<feature type="chain" id="PRO_5043966890" description="Fish-egg lectin-like" evidence="3">
    <location>
        <begin position="22"/>
        <end position="274"/>
    </location>
</feature>
<feature type="signal peptide" evidence="3">
    <location>
        <begin position="1"/>
        <end position="21"/>
    </location>
</feature>
<dbReference type="PANTHER" id="PTHR23250">
    <property type="entry name" value="DYSFERLIN-RELATED"/>
    <property type="match status" value="1"/>
</dbReference>
<accession>A0AAV6QYC6</accession>
<dbReference type="InterPro" id="IPR051513">
    <property type="entry name" value="Tectonin_beta-prop"/>
</dbReference>
<evidence type="ECO:0000256" key="1">
    <source>
        <dbReference type="ARBA" id="ARBA00022734"/>
    </source>
</evidence>
<comment type="caution">
    <text evidence="4">The sequence shown here is derived from an EMBL/GenBank/DDBJ whole genome shotgun (WGS) entry which is preliminary data.</text>
</comment>
<protein>
    <recommendedName>
        <fullName evidence="6">Fish-egg lectin-like</fullName>
    </recommendedName>
</protein>
<dbReference type="PANTHER" id="PTHR23250:SF3">
    <property type="entry name" value="FISH-EGG LECTIN-LIKE ISOFORM X1-RELATED"/>
    <property type="match status" value="1"/>
</dbReference>
<evidence type="ECO:0000256" key="3">
    <source>
        <dbReference type="SAM" id="SignalP"/>
    </source>
</evidence>
<dbReference type="GO" id="GO:0030246">
    <property type="term" value="F:carbohydrate binding"/>
    <property type="evidence" value="ECO:0007669"/>
    <property type="project" value="UniProtKB-KW"/>
</dbReference>
<keyword evidence="3" id="KW-0732">Signal</keyword>